<dbReference type="InterPro" id="IPR001315">
    <property type="entry name" value="CARD"/>
</dbReference>
<dbReference type="GO" id="GO:0042981">
    <property type="term" value="P:regulation of apoptotic process"/>
    <property type="evidence" value="ECO:0007669"/>
    <property type="project" value="InterPro"/>
</dbReference>
<feature type="region of interest" description="Disordered" evidence="1">
    <location>
        <begin position="1"/>
        <end position="22"/>
    </location>
</feature>
<feature type="compositionally biased region" description="Polar residues" evidence="1">
    <location>
        <begin position="1"/>
        <end position="21"/>
    </location>
</feature>
<evidence type="ECO:0000313" key="5">
    <source>
        <dbReference type="WormBase" id="CBG08113"/>
    </source>
</evidence>
<feature type="compositionally biased region" description="Polar residues" evidence="1">
    <location>
        <begin position="541"/>
        <end position="558"/>
    </location>
</feature>
<dbReference type="PROSITE" id="PS50209">
    <property type="entry name" value="CARD"/>
    <property type="match status" value="1"/>
</dbReference>
<feature type="compositionally biased region" description="Basic and acidic residues" evidence="1">
    <location>
        <begin position="874"/>
        <end position="886"/>
    </location>
</feature>
<feature type="region of interest" description="Disordered" evidence="1">
    <location>
        <begin position="1028"/>
        <end position="1050"/>
    </location>
</feature>
<reference evidence="3 4" key="2">
    <citation type="journal article" date="2011" name="PLoS Genet.">
        <title>Caenorhabditis briggsae recombinant inbred line genotypes reveal inter-strain incompatibility and the evolution of recombination.</title>
        <authorList>
            <person name="Ross J.A."/>
            <person name="Koboldt D.C."/>
            <person name="Staisch J.E."/>
            <person name="Chamberlin H.M."/>
            <person name="Gupta B.P."/>
            <person name="Miller R.D."/>
            <person name="Baird S.E."/>
            <person name="Haag E.S."/>
        </authorList>
    </citation>
    <scope>NUCLEOTIDE SEQUENCE [LARGE SCALE GENOMIC DNA]</scope>
    <source>
        <strain evidence="3 4">AF16</strain>
    </source>
</reference>
<feature type="compositionally biased region" description="Polar residues" evidence="1">
    <location>
        <begin position="256"/>
        <end position="286"/>
    </location>
</feature>
<feature type="compositionally biased region" description="Pro residues" evidence="1">
    <location>
        <begin position="783"/>
        <end position="794"/>
    </location>
</feature>
<feature type="compositionally biased region" description="Polar residues" evidence="1">
    <location>
        <begin position="156"/>
        <end position="178"/>
    </location>
</feature>
<dbReference type="GO" id="GO:0003713">
    <property type="term" value="F:transcription coactivator activity"/>
    <property type="evidence" value="ECO:0000318"/>
    <property type="project" value="GO_Central"/>
</dbReference>
<feature type="compositionally biased region" description="Polar residues" evidence="1">
    <location>
        <begin position="479"/>
        <end position="509"/>
    </location>
</feature>
<organism evidence="3 4">
    <name type="scientific">Caenorhabditis briggsae</name>
    <dbReference type="NCBI Taxonomy" id="6238"/>
    <lineage>
        <taxon>Eukaryota</taxon>
        <taxon>Metazoa</taxon>
        <taxon>Ecdysozoa</taxon>
        <taxon>Nematoda</taxon>
        <taxon>Chromadorea</taxon>
        <taxon>Rhabditida</taxon>
        <taxon>Rhabditina</taxon>
        <taxon>Rhabditomorpha</taxon>
        <taxon>Rhabditoidea</taxon>
        <taxon>Rhabditidae</taxon>
        <taxon>Peloderinae</taxon>
        <taxon>Caenorhabditis</taxon>
    </lineage>
</organism>
<dbReference type="eggNOG" id="ENOG502S8P2">
    <property type="taxonomic scope" value="Eukaryota"/>
</dbReference>
<feature type="compositionally biased region" description="Low complexity" evidence="1">
    <location>
        <begin position="468"/>
        <end position="478"/>
    </location>
</feature>
<dbReference type="FunCoup" id="A8X5U6">
    <property type="interactions" value="314"/>
</dbReference>
<evidence type="ECO:0000313" key="4">
    <source>
        <dbReference type="Proteomes" id="UP000008549"/>
    </source>
</evidence>
<feature type="region of interest" description="Disordered" evidence="1">
    <location>
        <begin position="871"/>
        <end position="901"/>
    </location>
</feature>
<feature type="domain" description="CARD" evidence="2">
    <location>
        <begin position="837"/>
        <end position="909"/>
    </location>
</feature>
<feature type="region of interest" description="Disordered" evidence="1">
    <location>
        <begin position="462"/>
        <end position="561"/>
    </location>
</feature>
<dbReference type="Proteomes" id="UP000008549">
    <property type="component" value="Unassembled WGS sequence"/>
</dbReference>
<feature type="region of interest" description="Disordered" evidence="1">
    <location>
        <begin position="730"/>
        <end position="752"/>
    </location>
</feature>
<feature type="region of interest" description="Disordered" evidence="1">
    <location>
        <begin position="778"/>
        <end position="848"/>
    </location>
</feature>
<sequence length="1920" mass="219134">MPNTSYNQFGTGRSLSTSHNPLVQHGINGADMLLNRSDEPPESQNGCARVTPILSQRFGLHFNRRFTMPHGAPYPLRPSPERRPSGVSECFSGLEVPQKPPRPYKPYIPRKSRKQFQFPKIVATVPPPLPTPPPPPPPQSVPPQPQPTTSEQTVPLTSEGSSNCSTAPPAARNQQVLTGNEERVDTALAAKTMDIDEFKKKFPHGTSVRDILTSGWYKDQATGKYYMENEPPPRNVSLTITTFSCSVFLQEEQLEDTTTSTSDRSPQESGSSEANQEQQVMPVVNSKSNWRVSFMGQSTRGRPVTRGRGNSHLPHQIHYMPSQSHSIPRNAQQQHLLPVKVKRELIEVLTLNNFKIQQEPVYHPSHRNHPHNLMPPVSHAMAMSMQNHLMHVPGQGMVQFPLLHAQQMQQHLQQQLQHQMQHHLQLQIQRQKISQQQFMQRQQLPQSPQMKPNLTNMQQSYDHTQHMPQQQGSPQQSPNNLLQTPAISGTTTDSRSQSLPPPSKQSANAAAQPEVTRLGEKTQLDSAGRKPITPTKPNILRKNQSSDDTTTQLPSCDTPSIEISPATALPISSNQISVLIPAENMRQVAVQEVVSGPSEAPPRKRERKQVFEPDGPYQLSQLYSLIQEETQTADTIGSTIETVANPSFQFFPGVESFDHKIRQMITKAPRMEPTKNLAIDSGRVSEVEKMQVSNISSVKLPNIESVTSGVKSELLNFNQLAMNIKQEILDTENPSPPKKVRGRPRKNQVPAQVQVPVSLQDQVQEALLLLQQQLMFPTEQSPQLPPPSPPAPPKPKQHRKPSTPKQPKDTSSKPGAKKKSKTSKQQEESSTFPEIKQEEEDEETSEKERLALLQALPTNLLNAIEAQKVVDAQEQERDKEKESYKEKSKKTPRKYTKRANKPSNLFEEADFAGNRVFLQSMAHMDASGLFSGVNPHTGEQIHPTSETIAGMLPISILSHHEDPPIKEIDDELPPPPIATAVATSGTPLTLNIYEYPPKFVAAPVWTDDTGPLVPIFMYQNDKKIERQNNHTDDEENEAANIDQVNRDETQEEVPYVPKVITKAALKFVPPIAKKRGPRKLKVVFAETPFEPPAPWKPMENALRRVAPKLPRKLLKNSVHIIPKTIDFCQPIAKVKLAKKRSSEKTRKWLKMNQGVQIVQLLKYFKKHLITFDKMLFDEKEAPSLLKIMMETIIEEEKNIYSEKINDVLDEVVDDCCDACFEESTGRVTSHSTNVLNFRVDRTGLDSTSRWKAWNTKVTQRINQQTKSEMVDSRLTTIDTYSGLFSNKIRKILHPKLRKEAIQICRDIMKLRSRLEIGSGSRPRKGTTLEPKTICHLKLNALEMRSATYVARKNEHRNCQLAEMITTWEKAAKKFDTSKTVQEKVDAHEIIAKCTKSLTCSLDLHDAYIDVCMFVARLQVLYYHACQLHENFDKETKELKEVYLSIEDTEHLLILSEAKVKLLSECRKQSRIDLITTYIEGDAMNVEKDRLKRLQESDADAESIAMSEEKLKAKKAQFVRSCEDIGLEKVMKQYLKATSKEKSKEKLKIEDAKSMPIRKNVFHLCNDGGYVYSREIAPKFLSNECRALSLMQMAITHSLPTNIVDEKFRSFADAEKREAKKIVISMVQQCRMELYSFDQRRQCLNMEASQLKYERLKEDQETDFGQTDQQMMRSIREKVFQLGEAVKENQLAVFNPSTHDQEELDLKVQESIKAFQKKKREQAFKRRYLADYLSDTTLGWETHDVNKQKIMRIEQYRKRRDDIEQSQEIVCGHMETQMKKNPANPFYAEYEKLCTEEVTSFETETDDIGPLVNSIKELSSHIRMAETEEIRKKYQELLDMQKTTYQALQQKKRADRRDMLRNNEKNAKRWSQIDLNFREILNELEFYSGHEIDQLEKNDVSILDTTFITQNHSGKSYFQKR</sequence>
<name>A8X5U6_CAEBR</name>
<evidence type="ECO:0000313" key="3">
    <source>
        <dbReference type="EMBL" id="CAP28007.2"/>
    </source>
</evidence>
<dbReference type="InParanoid" id="A8X5U6"/>
<dbReference type="GO" id="GO:0045944">
    <property type="term" value="P:positive regulation of transcription by RNA polymerase II"/>
    <property type="evidence" value="ECO:0000318"/>
    <property type="project" value="GO_Central"/>
</dbReference>
<evidence type="ECO:0000259" key="2">
    <source>
        <dbReference type="PROSITE" id="PS50209"/>
    </source>
</evidence>
<gene>
    <name evidence="5" type="primary">attf-5</name>
    <name evidence="3" type="synonym">Cbr-attf-5</name>
    <name evidence="5" type="ORF">CBG08113</name>
    <name evidence="3" type="ORF">CBG_08113</name>
</gene>
<dbReference type="PANTHER" id="PTHR48125:SF12">
    <property type="entry name" value="AT HOOK TRANSCRIPTION FACTOR FAMILY-RELATED"/>
    <property type="match status" value="1"/>
</dbReference>
<dbReference type="STRING" id="6238.A8X5U6"/>
<dbReference type="WormBase" id="CBG08113">
    <property type="protein sequence ID" value="CBP49430"/>
    <property type="gene ID" value="WBGene00029974"/>
    <property type="gene designation" value="Cbr-attf-5"/>
</dbReference>
<feature type="region of interest" description="Disordered" evidence="1">
    <location>
        <begin position="71"/>
        <end position="179"/>
    </location>
</feature>
<feature type="compositionally biased region" description="Basic residues" evidence="1">
    <location>
        <begin position="887"/>
        <end position="900"/>
    </location>
</feature>
<proteinExistence type="predicted"/>
<keyword evidence="4" id="KW-1185">Reference proteome</keyword>
<dbReference type="OMA" id="VLYYHAC"/>
<feature type="region of interest" description="Disordered" evidence="1">
    <location>
        <begin position="593"/>
        <end position="613"/>
    </location>
</feature>
<dbReference type="PANTHER" id="PTHR48125">
    <property type="entry name" value="LP07818P1"/>
    <property type="match status" value="1"/>
</dbReference>
<accession>A8X5U6</accession>
<protein>
    <submittedName>
        <fullName evidence="3">Protein CBR-ATTF-5</fullName>
    </submittedName>
</protein>
<reference evidence="3 4" key="1">
    <citation type="journal article" date="2003" name="PLoS Biol.">
        <title>The genome sequence of Caenorhabditis briggsae: a platform for comparative genomics.</title>
        <authorList>
            <person name="Stein L.D."/>
            <person name="Bao Z."/>
            <person name="Blasiar D."/>
            <person name="Blumenthal T."/>
            <person name="Brent M.R."/>
            <person name="Chen N."/>
            <person name="Chinwalla A."/>
            <person name="Clarke L."/>
            <person name="Clee C."/>
            <person name="Coghlan A."/>
            <person name="Coulson A."/>
            <person name="D'Eustachio P."/>
            <person name="Fitch D.H."/>
            <person name="Fulton L.A."/>
            <person name="Fulton R.E."/>
            <person name="Griffiths-Jones S."/>
            <person name="Harris T.W."/>
            <person name="Hillier L.W."/>
            <person name="Kamath R."/>
            <person name="Kuwabara P.E."/>
            <person name="Mardis E.R."/>
            <person name="Marra M.A."/>
            <person name="Miner T.L."/>
            <person name="Minx P."/>
            <person name="Mullikin J.C."/>
            <person name="Plumb R.W."/>
            <person name="Rogers J."/>
            <person name="Schein J.E."/>
            <person name="Sohrmann M."/>
            <person name="Spieth J."/>
            <person name="Stajich J.E."/>
            <person name="Wei C."/>
            <person name="Willey D."/>
            <person name="Wilson R.K."/>
            <person name="Durbin R."/>
            <person name="Waterston R.H."/>
        </authorList>
    </citation>
    <scope>NUCLEOTIDE SEQUENCE [LARGE SCALE GENOMIC DNA]</scope>
    <source>
        <strain evidence="3 4">AF16</strain>
    </source>
</reference>
<feature type="region of interest" description="Disordered" evidence="1">
    <location>
        <begin position="253"/>
        <end position="286"/>
    </location>
</feature>
<dbReference type="GO" id="GO:0016592">
    <property type="term" value="C:mediator complex"/>
    <property type="evidence" value="ECO:0000318"/>
    <property type="project" value="GO_Central"/>
</dbReference>
<dbReference type="HOGENOM" id="CLU_243924_0_0_1"/>
<evidence type="ECO:0000256" key="1">
    <source>
        <dbReference type="SAM" id="MobiDB-lite"/>
    </source>
</evidence>
<feature type="compositionally biased region" description="Pro residues" evidence="1">
    <location>
        <begin position="125"/>
        <end position="146"/>
    </location>
</feature>
<dbReference type="EMBL" id="HE600971">
    <property type="protein sequence ID" value="CAP28007.2"/>
    <property type="molecule type" value="Genomic_DNA"/>
</dbReference>